<sequence>MILKVESQEDLVKVGRALANPLRVRMLLMLTLESTFIQDIAQRLHIPYALAHMHLKILEEAGLIEGSYIVEEKPRPHLRKVYKVRDFRLIIDRNLLLELSQRSGYHTGQ</sequence>
<dbReference type="InterPro" id="IPR051081">
    <property type="entry name" value="HTH_MetalResp_TranReg"/>
</dbReference>
<evidence type="ECO:0000313" key="5">
    <source>
        <dbReference type="EMBL" id="GGP21203.1"/>
    </source>
</evidence>
<keyword evidence="6" id="KW-1185">Reference proteome</keyword>
<keyword evidence="1" id="KW-0805">Transcription regulation</keyword>
<dbReference type="PANTHER" id="PTHR33154:SF33">
    <property type="entry name" value="TRANSCRIPTIONAL REPRESSOR SDPR"/>
    <property type="match status" value="1"/>
</dbReference>
<dbReference type="PANTHER" id="PTHR33154">
    <property type="entry name" value="TRANSCRIPTIONAL REGULATOR, ARSR FAMILY"/>
    <property type="match status" value="1"/>
</dbReference>
<proteinExistence type="predicted"/>
<dbReference type="GO" id="GO:0003700">
    <property type="term" value="F:DNA-binding transcription factor activity"/>
    <property type="evidence" value="ECO:0007669"/>
    <property type="project" value="InterPro"/>
</dbReference>
<dbReference type="AlphaFoldDB" id="A0A830GVK5"/>
<evidence type="ECO:0000313" key="6">
    <source>
        <dbReference type="Proteomes" id="UP000610960"/>
    </source>
</evidence>
<dbReference type="SUPFAM" id="SSF46785">
    <property type="entry name" value="Winged helix' DNA-binding domain"/>
    <property type="match status" value="1"/>
</dbReference>
<dbReference type="Pfam" id="PF01022">
    <property type="entry name" value="HTH_5"/>
    <property type="match status" value="1"/>
</dbReference>
<comment type="caution">
    <text evidence="5">The sequence shown here is derived from an EMBL/GenBank/DDBJ whole genome shotgun (WGS) entry which is preliminary data.</text>
</comment>
<evidence type="ECO:0000256" key="3">
    <source>
        <dbReference type="ARBA" id="ARBA00023163"/>
    </source>
</evidence>
<protein>
    <recommendedName>
        <fullName evidence="4">HTH arsR-type domain-containing protein</fullName>
    </recommendedName>
</protein>
<dbReference type="InterPro" id="IPR001845">
    <property type="entry name" value="HTH_ArsR_DNA-bd_dom"/>
</dbReference>
<feature type="domain" description="HTH arsR-type" evidence="4">
    <location>
        <begin position="13"/>
        <end position="98"/>
    </location>
</feature>
<dbReference type="EMBL" id="BMNL01000003">
    <property type="protein sequence ID" value="GGP21203.1"/>
    <property type="molecule type" value="Genomic_DNA"/>
</dbReference>
<reference evidence="5" key="2">
    <citation type="submission" date="2020-09" db="EMBL/GenBank/DDBJ databases">
        <authorList>
            <person name="Sun Q."/>
            <person name="Ohkuma M."/>
        </authorList>
    </citation>
    <scope>NUCLEOTIDE SEQUENCE</scope>
    <source>
        <strain evidence="5">JCM 10088</strain>
    </source>
</reference>
<dbReference type="CDD" id="cd00090">
    <property type="entry name" value="HTH_ARSR"/>
    <property type="match status" value="1"/>
</dbReference>
<evidence type="ECO:0000259" key="4">
    <source>
        <dbReference type="SMART" id="SM00418"/>
    </source>
</evidence>
<accession>A0A830GVK5</accession>
<evidence type="ECO:0000256" key="2">
    <source>
        <dbReference type="ARBA" id="ARBA00023125"/>
    </source>
</evidence>
<dbReference type="InterPro" id="IPR036390">
    <property type="entry name" value="WH_DNA-bd_sf"/>
</dbReference>
<keyword evidence="2" id="KW-0238">DNA-binding</keyword>
<gene>
    <name evidence="5" type="ORF">GCM10007981_12060</name>
</gene>
<organism evidence="5 6">
    <name type="scientific">Thermocladium modestius</name>
    <dbReference type="NCBI Taxonomy" id="62609"/>
    <lineage>
        <taxon>Archaea</taxon>
        <taxon>Thermoproteota</taxon>
        <taxon>Thermoprotei</taxon>
        <taxon>Thermoproteales</taxon>
        <taxon>Thermoproteaceae</taxon>
        <taxon>Thermocladium</taxon>
    </lineage>
</organism>
<name>A0A830GVK5_9CREN</name>
<dbReference type="InterPro" id="IPR011991">
    <property type="entry name" value="ArsR-like_HTH"/>
</dbReference>
<dbReference type="GO" id="GO:0003677">
    <property type="term" value="F:DNA binding"/>
    <property type="evidence" value="ECO:0007669"/>
    <property type="project" value="UniProtKB-KW"/>
</dbReference>
<dbReference type="SMART" id="SM00418">
    <property type="entry name" value="HTH_ARSR"/>
    <property type="match status" value="1"/>
</dbReference>
<evidence type="ECO:0000256" key="1">
    <source>
        <dbReference type="ARBA" id="ARBA00023015"/>
    </source>
</evidence>
<keyword evidence="3" id="KW-0804">Transcription</keyword>
<dbReference type="Gene3D" id="1.10.10.10">
    <property type="entry name" value="Winged helix-like DNA-binding domain superfamily/Winged helix DNA-binding domain"/>
    <property type="match status" value="1"/>
</dbReference>
<dbReference type="InterPro" id="IPR036388">
    <property type="entry name" value="WH-like_DNA-bd_sf"/>
</dbReference>
<reference evidence="5" key="1">
    <citation type="journal article" date="2014" name="Int. J. Syst. Evol. Microbiol.">
        <title>Complete genome sequence of Corynebacterium casei LMG S-19264T (=DSM 44701T), isolated from a smear-ripened cheese.</title>
        <authorList>
            <consortium name="US DOE Joint Genome Institute (JGI-PGF)"/>
            <person name="Walter F."/>
            <person name="Albersmeier A."/>
            <person name="Kalinowski J."/>
            <person name="Ruckert C."/>
        </authorList>
    </citation>
    <scope>NUCLEOTIDE SEQUENCE</scope>
    <source>
        <strain evidence="5">JCM 10088</strain>
    </source>
</reference>
<dbReference type="Proteomes" id="UP000610960">
    <property type="component" value="Unassembled WGS sequence"/>
</dbReference>